<gene>
    <name evidence="1" type="ORF">EVAR_71605_1</name>
</gene>
<dbReference type="AlphaFoldDB" id="A0A4C1ST46"/>
<dbReference type="PANTHER" id="PTHR47644">
    <property type="entry name" value="AGAP008221-PA"/>
    <property type="match status" value="1"/>
</dbReference>
<keyword evidence="2" id="KW-1185">Reference proteome</keyword>
<dbReference type="InterPro" id="IPR011993">
    <property type="entry name" value="PH-like_dom_sf"/>
</dbReference>
<comment type="caution">
    <text evidence="1">The sequence shown here is derived from an EMBL/GenBank/DDBJ whole genome shotgun (WGS) entry which is preliminary data.</text>
</comment>
<dbReference type="Proteomes" id="UP000299102">
    <property type="component" value="Unassembled WGS sequence"/>
</dbReference>
<evidence type="ECO:0000313" key="1">
    <source>
        <dbReference type="EMBL" id="GBP05125.1"/>
    </source>
</evidence>
<reference evidence="1 2" key="1">
    <citation type="journal article" date="2019" name="Commun. Biol.">
        <title>The bagworm genome reveals a unique fibroin gene that provides high tensile strength.</title>
        <authorList>
            <person name="Kono N."/>
            <person name="Nakamura H."/>
            <person name="Ohtoshi R."/>
            <person name="Tomita M."/>
            <person name="Numata K."/>
            <person name="Arakawa K."/>
        </authorList>
    </citation>
    <scope>NUCLEOTIDE SEQUENCE [LARGE SCALE GENOMIC DNA]</scope>
</reference>
<dbReference type="PANTHER" id="PTHR47644:SF1">
    <property type="entry name" value="PDZ DOMAIN-CONTAINING PROTEIN"/>
    <property type="match status" value="1"/>
</dbReference>
<protein>
    <submittedName>
        <fullName evidence="1">Uncharacterized protein</fullName>
    </submittedName>
</protein>
<proteinExistence type="predicted"/>
<sequence length="86" mass="9570">MVRLRSDNCLYYYKTEEDTQPVGAMIMAKHDVESCPPKISKEHAFKVDSGEGIRCMVCLHGYKVSSMSTAASGKKNSFEIVPPEPN</sequence>
<dbReference type="EMBL" id="BGZK01007689">
    <property type="protein sequence ID" value="GBP05125.1"/>
    <property type="molecule type" value="Genomic_DNA"/>
</dbReference>
<dbReference type="Gene3D" id="2.30.29.30">
    <property type="entry name" value="Pleckstrin-homology domain (PH domain)/Phosphotyrosine-binding domain (PTB)"/>
    <property type="match status" value="1"/>
</dbReference>
<name>A0A4C1ST46_EUMVA</name>
<organism evidence="1 2">
    <name type="scientific">Eumeta variegata</name>
    <name type="common">Bagworm moth</name>
    <name type="synonym">Eumeta japonica</name>
    <dbReference type="NCBI Taxonomy" id="151549"/>
    <lineage>
        <taxon>Eukaryota</taxon>
        <taxon>Metazoa</taxon>
        <taxon>Ecdysozoa</taxon>
        <taxon>Arthropoda</taxon>
        <taxon>Hexapoda</taxon>
        <taxon>Insecta</taxon>
        <taxon>Pterygota</taxon>
        <taxon>Neoptera</taxon>
        <taxon>Endopterygota</taxon>
        <taxon>Lepidoptera</taxon>
        <taxon>Glossata</taxon>
        <taxon>Ditrysia</taxon>
        <taxon>Tineoidea</taxon>
        <taxon>Psychidae</taxon>
        <taxon>Oiketicinae</taxon>
        <taxon>Eumeta</taxon>
    </lineage>
</organism>
<accession>A0A4C1ST46</accession>
<dbReference type="OrthoDB" id="2157866at2759"/>
<evidence type="ECO:0000313" key="2">
    <source>
        <dbReference type="Proteomes" id="UP000299102"/>
    </source>
</evidence>
<dbReference type="SUPFAM" id="SSF50729">
    <property type="entry name" value="PH domain-like"/>
    <property type="match status" value="1"/>
</dbReference>